<evidence type="ECO:0000313" key="3">
    <source>
        <dbReference type="Proteomes" id="UP000474757"/>
    </source>
</evidence>
<evidence type="ECO:0000313" key="2">
    <source>
        <dbReference type="EMBL" id="NDV02814.1"/>
    </source>
</evidence>
<reference evidence="2 3" key="1">
    <citation type="submission" date="2020-02" db="EMBL/GenBank/DDBJ databases">
        <title>Pseudoroseicyclus tamarix, sp. nov., isolated from offshore sediment of a Tamarix chinensis forest.</title>
        <authorList>
            <person name="Gai Y."/>
        </authorList>
    </citation>
    <scope>NUCLEOTIDE SEQUENCE [LARGE SCALE GENOMIC DNA]</scope>
    <source>
        <strain evidence="2 3">CLL3-39</strain>
    </source>
</reference>
<dbReference type="Proteomes" id="UP000474757">
    <property type="component" value="Unassembled WGS sequence"/>
</dbReference>
<comment type="caution">
    <text evidence="2">The sequence shown here is derived from an EMBL/GenBank/DDBJ whole genome shotgun (WGS) entry which is preliminary data.</text>
</comment>
<keyword evidence="3" id="KW-1185">Reference proteome</keyword>
<evidence type="ECO:0000256" key="1">
    <source>
        <dbReference type="SAM" id="MobiDB-lite"/>
    </source>
</evidence>
<dbReference type="AlphaFoldDB" id="A0A6B2K2K8"/>
<protein>
    <submittedName>
        <fullName evidence="2">Uncharacterized protein</fullName>
    </submittedName>
</protein>
<sequence>MSAGAAFAQDETESVGRGAPMANQQGETVVGAGTGGAFYGEAIAARNGEVPEGVEPLEVDIFTSEDFYADEELWSDPRYFRCNSPMGLESQWGGYGSEIIGDDPPASGAWGFCDADYSADNIVSPYGFATAEEHYNALMEETVANGGPTEYSFDNMPPDWNGRYNDSSENWFWGRIIQASTEISLLTPEYQKRAVQMHYHQANTNAAQWQSQYCWPEGFLRRWHEHAVRDHQILTNPEVMQILTGVADNILTQVFIGREFNMEGAVPRLGEDVPRWYGETIGFWDDETLITWTSNIQGWTVHAGFEFSNQMQTVEIYSANRDDDGNVTGIHHEAIFYDPEALNEPIRMVRDLEKIGELVESDPYIFVNCVQTIFPMDGYATPVSPGATIEYTVPDMYGRPWAQIWEEYFEEGMTRPEAEGLFGFD</sequence>
<accession>A0A6B2K2K8</accession>
<proteinExistence type="predicted"/>
<feature type="region of interest" description="Disordered" evidence="1">
    <location>
        <begin position="1"/>
        <end position="23"/>
    </location>
</feature>
<name>A0A6B2K2K8_9RHOB</name>
<dbReference type="EMBL" id="JAAGAB010000004">
    <property type="protein sequence ID" value="NDV02814.1"/>
    <property type="molecule type" value="Genomic_DNA"/>
</dbReference>
<gene>
    <name evidence="2" type="ORF">GZA08_17765</name>
</gene>
<organism evidence="2 3">
    <name type="scientific">Pseudoroseicyclus tamaricis</name>
    <dbReference type="NCBI Taxonomy" id="2705421"/>
    <lineage>
        <taxon>Bacteria</taxon>
        <taxon>Pseudomonadati</taxon>
        <taxon>Pseudomonadota</taxon>
        <taxon>Alphaproteobacteria</taxon>
        <taxon>Rhodobacterales</taxon>
        <taxon>Paracoccaceae</taxon>
        <taxon>Pseudoroseicyclus</taxon>
    </lineage>
</organism>